<organism evidence="4 5">
    <name type="scientific">Xylocopa violacea</name>
    <name type="common">Violet carpenter bee</name>
    <name type="synonym">Apis violacea</name>
    <dbReference type="NCBI Taxonomy" id="135666"/>
    <lineage>
        <taxon>Eukaryota</taxon>
        <taxon>Metazoa</taxon>
        <taxon>Ecdysozoa</taxon>
        <taxon>Arthropoda</taxon>
        <taxon>Hexapoda</taxon>
        <taxon>Insecta</taxon>
        <taxon>Pterygota</taxon>
        <taxon>Neoptera</taxon>
        <taxon>Endopterygota</taxon>
        <taxon>Hymenoptera</taxon>
        <taxon>Apocrita</taxon>
        <taxon>Aculeata</taxon>
        <taxon>Apoidea</taxon>
        <taxon>Anthophila</taxon>
        <taxon>Apidae</taxon>
        <taxon>Xylocopa</taxon>
        <taxon>Xylocopa</taxon>
    </lineage>
</organism>
<dbReference type="SUPFAM" id="SSF52058">
    <property type="entry name" value="L domain-like"/>
    <property type="match status" value="1"/>
</dbReference>
<dbReference type="PANTHER" id="PTHR46652:SF3">
    <property type="entry name" value="LEUCINE-RICH REPEAT-CONTAINING PROTEIN 9"/>
    <property type="match status" value="1"/>
</dbReference>
<keyword evidence="1" id="KW-0433">Leucine-rich repeat</keyword>
<keyword evidence="2" id="KW-0677">Repeat</keyword>
<comment type="caution">
    <text evidence="4">The sequence shown here is derived from an EMBL/GenBank/DDBJ whole genome shotgun (WGS) entry which is preliminary data.</text>
</comment>
<dbReference type="Pfam" id="PF12799">
    <property type="entry name" value="LRR_4"/>
    <property type="match status" value="1"/>
</dbReference>
<evidence type="ECO:0000256" key="1">
    <source>
        <dbReference type="ARBA" id="ARBA00022614"/>
    </source>
</evidence>
<proteinExistence type="predicted"/>
<dbReference type="PROSITE" id="PS51450">
    <property type="entry name" value="LRR"/>
    <property type="match status" value="2"/>
</dbReference>
<dbReference type="SMART" id="SM00369">
    <property type="entry name" value="LRR_TYP"/>
    <property type="match status" value="5"/>
</dbReference>
<dbReference type="InterPro" id="IPR032675">
    <property type="entry name" value="LRR_dom_sf"/>
</dbReference>
<dbReference type="Pfam" id="PF14580">
    <property type="entry name" value="LRR_9"/>
    <property type="match status" value="1"/>
</dbReference>
<dbReference type="InterPro" id="IPR001611">
    <property type="entry name" value="Leu-rich_rpt"/>
</dbReference>
<dbReference type="PANTHER" id="PTHR46652">
    <property type="entry name" value="LEUCINE-RICH REPEAT AND IQ DOMAIN-CONTAINING PROTEIN 1-RELATED"/>
    <property type="match status" value="1"/>
</dbReference>
<sequence length="737" mass="86934">MDNFVDNRGRESNNKRELCLFYSTIISFEKLLFAKKNIRTLMIIGQRDIASFSAISELIELQELWIVECGIKNLEILPQLQELNLADNKLKRINKISWKKSDLQDLNLAGNPLCLMRDIRRLSQLQQLNSLVLSDPLYGDCPLVTLCNYRIYVIHHLPHIKKLDHYKICENERYWINYFFKKQVTYYNVLLHKQLNMHLNLLKHKYKEYKEEMIYVKNQLYAIEMRKNEKITLNLMEKYNSSHCEVLNESQNIMLRIKLTKKELVELEEILIMQLKILQQQLLINIYYCGNINFVEYNSTSENTVIELCRQYLQASLCPVIKKTNNVNDCLHVKYANNENNSYEICQTFQLMSLDIKNPMFIIEFEYVLQEVIEKEEHKNVINTCVMNNTTSICLSNSNFRQYVSINQKMETYNLVKICISGQNINSIDTDFDLPKLQEFDISYNQLHEFPNVRFIKNVKILNISFNNIKLLHIKETLPMLEELDVSWNLLMSCIQSISTFTSSIPNMYNLKIYNNPFNDVCNSQLVEYLIYIYLPKLQFINNCKCKNLNLPQNYFPCAFHMCKLNNKRCNKQIYIKKNMVQMKLLEKKNIEQAKYIHISQDFIAASNVLKRMKSVQEFCATCCLLPIFAPAKPLNHLIKLNLGNNFISILDGFTQENFPALKYLDLTNNLITSLASMGSFYTLQEFYCGNNKIKDMAQIDNIKTWQRLRVIDFCNNPINTDALHKKFIIFHLCNIE</sequence>
<evidence type="ECO:0008006" key="6">
    <source>
        <dbReference type="Google" id="ProtNLM"/>
    </source>
</evidence>
<evidence type="ECO:0000256" key="3">
    <source>
        <dbReference type="SAM" id="Coils"/>
    </source>
</evidence>
<dbReference type="InterPro" id="IPR003591">
    <property type="entry name" value="Leu-rich_rpt_typical-subtyp"/>
</dbReference>
<dbReference type="Gene3D" id="3.80.10.10">
    <property type="entry name" value="Ribonuclease Inhibitor"/>
    <property type="match status" value="3"/>
</dbReference>
<feature type="coiled-coil region" evidence="3">
    <location>
        <begin position="192"/>
        <end position="219"/>
    </location>
</feature>
<evidence type="ECO:0000313" key="4">
    <source>
        <dbReference type="EMBL" id="CAL7944316.1"/>
    </source>
</evidence>
<reference evidence="4 5" key="1">
    <citation type="submission" date="2024-08" db="EMBL/GenBank/DDBJ databases">
        <authorList>
            <person name="Will J Nash"/>
            <person name="Angela Man"/>
            <person name="Seanna McTaggart"/>
            <person name="Kendall Baker"/>
            <person name="Tom Barker"/>
            <person name="Leah Catchpole"/>
            <person name="Alex Durrant"/>
            <person name="Karim Gharbi"/>
            <person name="Naomi Irish"/>
            <person name="Gemy Kaithakottil"/>
            <person name="Debby Ku"/>
            <person name="Aaliyah Providence"/>
            <person name="Felix Shaw"/>
            <person name="David Swarbreck"/>
            <person name="Chris Watkins"/>
            <person name="Ann M. McCartney"/>
            <person name="Giulio Formenti"/>
            <person name="Alice Mouton"/>
            <person name="Noel Vella"/>
            <person name="Bjorn M von Reumont"/>
            <person name="Adriana Vella"/>
            <person name="Wilfried Haerty"/>
        </authorList>
    </citation>
    <scope>NUCLEOTIDE SEQUENCE [LARGE SCALE GENOMIC DNA]</scope>
</reference>
<name>A0ABP1NVR1_XYLVO</name>
<accession>A0ABP1NVR1</accession>
<dbReference type="InterPro" id="IPR050836">
    <property type="entry name" value="SDS22/Internalin_LRR"/>
</dbReference>
<dbReference type="Proteomes" id="UP001642520">
    <property type="component" value="Unassembled WGS sequence"/>
</dbReference>
<keyword evidence="5" id="KW-1185">Reference proteome</keyword>
<evidence type="ECO:0000313" key="5">
    <source>
        <dbReference type="Proteomes" id="UP001642520"/>
    </source>
</evidence>
<dbReference type="InterPro" id="IPR025875">
    <property type="entry name" value="Leu-rich_rpt_4"/>
</dbReference>
<keyword evidence="3" id="KW-0175">Coiled coil</keyword>
<dbReference type="EMBL" id="CAXAJV020001293">
    <property type="protein sequence ID" value="CAL7944316.1"/>
    <property type="molecule type" value="Genomic_DNA"/>
</dbReference>
<protein>
    <recommendedName>
        <fullName evidence="6">Leucine-rich repeat protein</fullName>
    </recommendedName>
</protein>
<evidence type="ECO:0000256" key="2">
    <source>
        <dbReference type="ARBA" id="ARBA00022737"/>
    </source>
</evidence>
<gene>
    <name evidence="4" type="ORF">XYLVIOL_LOCUS6590</name>
</gene>